<name>A0A2K3KK94_TRIPR</name>
<proteinExistence type="predicted"/>
<dbReference type="EMBL" id="ASHM01197275">
    <property type="protein sequence ID" value="PNX66697.1"/>
    <property type="molecule type" value="Genomic_DNA"/>
</dbReference>
<comment type="caution">
    <text evidence="1">The sequence shown here is derived from an EMBL/GenBank/DDBJ whole genome shotgun (WGS) entry which is preliminary data.</text>
</comment>
<reference evidence="1 2" key="2">
    <citation type="journal article" date="2017" name="Front. Plant Sci.">
        <title>Gene Classification and Mining of Molecular Markers Useful in Red Clover (Trifolium pratense) Breeding.</title>
        <authorList>
            <person name="Istvanek J."/>
            <person name="Dluhosova J."/>
            <person name="Dluhos P."/>
            <person name="Patkova L."/>
            <person name="Nedelnik J."/>
            <person name="Repkova J."/>
        </authorList>
    </citation>
    <scope>NUCLEOTIDE SEQUENCE [LARGE SCALE GENOMIC DNA]</scope>
    <source>
        <strain evidence="2">cv. Tatra</strain>
        <tissue evidence="1">Young leaves</tissue>
    </source>
</reference>
<evidence type="ECO:0000313" key="1">
    <source>
        <dbReference type="EMBL" id="PNX66697.1"/>
    </source>
</evidence>
<dbReference type="Proteomes" id="UP000236291">
    <property type="component" value="Unassembled WGS sequence"/>
</dbReference>
<organism evidence="1 2">
    <name type="scientific">Trifolium pratense</name>
    <name type="common">Red clover</name>
    <dbReference type="NCBI Taxonomy" id="57577"/>
    <lineage>
        <taxon>Eukaryota</taxon>
        <taxon>Viridiplantae</taxon>
        <taxon>Streptophyta</taxon>
        <taxon>Embryophyta</taxon>
        <taxon>Tracheophyta</taxon>
        <taxon>Spermatophyta</taxon>
        <taxon>Magnoliopsida</taxon>
        <taxon>eudicotyledons</taxon>
        <taxon>Gunneridae</taxon>
        <taxon>Pentapetalae</taxon>
        <taxon>rosids</taxon>
        <taxon>fabids</taxon>
        <taxon>Fabales</taxon>
        <taxon>Fabaceae</taxon>
        <taxon>Papilionoideae</taxon>
        <taxon>50 kb inversion clade</taxon>
        <taxon>NPAAA clade</taxon>
        <taxon>Hologalegina</taxon>
        <taxon>IRL clade</taxon>
        <taxon>Trifolieae</taxon>
        <taxon>Trifolium</taxon>
    </lineage>
</organism>
<feature type="non-terminal residue" evidence="1">
    <location>
        <position position="1"/>
    </location>
</feature>
<reference evidence="1 2" key="1">
    <citation type="journal article" date="2014" name="Am. J. Bot.">
        <title>Genome assembly and annotation for red clover (Trifolium pratense; Fabaceae).</title>
        <authorList>
            <person name="Istvanek J."/>
            <person name="Jaros M."/>
            <person name="Krenek A."/>
            <person name="Repkova J."/>
        </authorList>
    </citation>
    <scope>NUCLEOTIDE SEQUENCE [LARGE SCALE GENOMIC DNA]</scope>
    <source>
        <strain evidence="2">cv. Tatra</strain>
        <tissue evidence="1">Young leaves</tissue>
    </source>
</reference>
<evidence type="ECO:0000313" key="2">
    <source>
        <dbReference type="Proteomes" id="UP000236291"/>
    </source>
</evidence>
<protein>
    <submittedName>
        <fullName evidence="1">Uncharacterized protein</fullName>
    </submittedName>
</protein>
<sequence length="62" mass="7012">KTAFTQALKSMSVNGVTRNSAIHMSMARLPFPPYTLTWRYSQFRHVQAPAQQQFLSGTGVLR</sequence>
<accession>A0A2K3KK94</accession>
<dbReference type="AlphaFoldDB" id="A0A2K3KK94"/>
<gene>
    <name evidence="1" type="ORF">L195_g063172</name>
</gene>